<evidence type="ECO:0000256" key="1">
    <source>
        <dbReference type="SAM" id="MobiDB-lite"/>
    </source>
</evidence>
<feature type="region of interest" description="Disordered" evidence="1">
    <location>
        <begin position="52"/>
        <end position="72"/>
    </location>
</feature>
<organism evidence="2">
    <name type="scientific">Streptomyces auratus AGR0001</name>
    <dbReference type="NCBI Taxonomy" id="1160718"/>
    <lineage>
        <taxon>Bacteria</taxon>
        <taxon>Bacillati</taxon>
        <taxon>Actinomycetota</taxon>
        <taxon>Actinomycetes</taxon>
        <taxon>Kitasatosporales</taxon>
        <taxon>Streptomycetaceae</taxon>
        <taxon>Streptomyces</taxon>
    </lineage>
</organism>
<evidence type="ECO:0000313" key="2">
    <source>
        <dbReference type="EMBL" id="EJJ03606.1"/>
    </source>
</evidence>
<name>J1ZQ06_9ACTN</name>
<reference evidence="2" key="1">
    <citation type="journal article" date="2012" name="J. Bacteriol.">
        <title>Genome Sequence of Streptomyces auratus Strain AGR0001, a Phoslactomycin-Producing Actinomycete.</title>
        <authorList>
            <person name="Han X."/>
            <person name="Li M."/>
            <person name="Ding Z."/>
            <person name="Zhao J."/>
            <person name="Ji K."/>
            <person name="Wen M."/>
            <person name="Lu T."/>
        </authorList>
    </citation>
    <scope>NUCLEOTIDE SEQUENCE [LARGE SCALE GENOMIC DNA]</scope>
    <source>
        <strain evidence="2">AGR0001</strain>
    </source>
</reference>
<gene>
    <name evidence="2" type="ORF">SU9_27804</name>
</gene>
<sequence>MVRLRGVFHSARVAMFVLTRSGRIVEEAVLRGRRGSEVVGAVSWLSTAMPGPGIDAQGRSSGEGERRVGLCT</sequence>
<comment type="caution">
    <text evidence="2">The sequence shown here is derived from an EMBL/GenBank/DDBJ whole genome shotgun (WGS) entry which is preliminary data.</text>
</comment>
<protein>
    <submittedName>
        <fullName evidence="2">Uncharacterized protein</fullName>
    </submittedName>
</protein>
<accession>J1ZQ06</accession>
<dbReference type="EMBL" id="AJGV01000175">
    <property type="protein sequence ID" value="EJJ03606.1"/>
    <property type="molecule type" value="Genomic_DNA"/>
</dbReference>
<dbReference type="STRING" id="1160718.SU9_27804"/>
<dbReference type="HOGENOM" id="CLU_2720456_0_0_11"/>
<dbReference type="AlphaFoldDB" id="J1ZQ06"/>
<proteinExistence type="predicted"/>
<feature type="compositionally biased region" description="Basic and acidic residues" evidence="1">
    <location>
        <begin position="62"/>
        <end position="72"/>
    </location>
</feature>